<evidence type="ECO:0000313" key="3">
    <source>
        <dbReference type="EMBL" id="GFE49512.1"/>
    </source>
</evidence>
<reference evidence="3 4" key="1">
    <citation type="submission" date="2019-12" db="EMBL/GenBank/DDBJ databases">
        <title>Roseobacter cerasinus sp. nov., isolated from seawater around aquaculture.</title>
        <authorList>
            <person name="Muramatsu S."/>
            <person name="Takabe Y."/>
            <person name="Mori K."/>
            <person name="Takaichi S."/>
            <person name="Hanada S."/>
        </authorList>
    </citation>
    <scope>NUCLEOTIDE SEQUENCE [LARGE SCALE GENOMIC DNA]</scope>
    <source>
        <strain evidence="3 4">AI77</strain>
    </source>
</reference>
<dbReference type="Pfam" id="PF03886">
    <property type="entry name" value="ABC_trans_aux"/>
    <property type="match status" value="1"/>
</dbReference>
<sequence>MFSNFSTIGALALLTLAACTAAPDRYVVPQPSVAEQQRIAFRAVEIREVSLPAYAASDEISRLDADGRLSSDGGTLWADTPERAVALELARHLAGLSGARVASAPWPFESFPDARLDLRFESLVAEADGRFRATGQYFVAVPDGRRERSGLFDLAVPFDPEGGPQAIAAARGQIMLDLARFVARAGLR</sequence>
<organism evidence="3 4">
    <name type="scientific">Roseobacter cerasinus</name>
    <dbReference type="NCBI Taxonomy" id="2602289"/>
    <lineage>
        <taxon>Bacteria</taxon>
        <taxon>Pseudomonadati</taxon>
        <taxon>Pseudomonadota</taxon>
        <taxon>Alphaproteobacteria</taxon>
        <taxon>Rhodobacterales</taxon>
        <taxon>Roseobacteraceae</taxon>
        <taxon>Roseobacter</taxon>
    </lineage>
</organism>
<comment type="caution">
    <text evidence="3">The sequence shown here is derived from an EMBL/GenBank/DDBJ whole genome shotgun (WGS) entry which is preliminary data.</text>
</comment>
<feature type="signal peptide" evidence="1">
    <location>
        <begin position="1"/>
        <end position="21"/>
    </location>
</feature>
<evidence type="ECO:0000259" key="2">
    <source>
        <dbReference type="Pfam" id="PF03886"/>
    </source>
</evidence>
<dbReference type="Gene3D" id="3.40.50.10610">
    <property type="entry name" value="ABC-type transport auxiliary lipoprotein component"/>
    <property type="match status" value="1"/>
</dbReference>
<accession>A0A640VPB0</accession>
<evidence type="ECO:0000256" key="1">
    <source>
        <dbReference type="SAM" id="SignalP"/>
    </source>
</evidence>
<dbReference type="InterPro" id="IPR005586">
    <property type="entry name" value="ABC_trans_aux"/>
</dbReference>
<protein>
    <recommendedName>
        <fullName evidence="2">ABC-type transport auxiliary lipoprotein component domain-containing protein</fullName>
    </recommendedName>
</protein>
<dbReference type="EMBL" id="BLIV01000002">
    <property type="protein sequence ID" value="GFE49512.1"/>
    <property type="molecule type" value="Genomic_DNA"/>
</dbReference>
<dbReference type="Proteomes" id="UP000436522">
    <property type="component" value="Unassembled WGS sequence"/>
</dbReference>
<feature type="chain" id="PRO_5024821464" description="ABC-type transport auxiliary lipoprotein component domain-containing protein" evidence="1">
    <location>
        <begin position="22"/>
        <end position="188"/>
    </location>
</feature>
<feature type="domain" description="ABC-type transport auxiliary lipoprotein component" evidence="2">
    <location>
        <begin position="29"/>
        <end position="183"/>
    </location>
</feature>
<name>A0A640VPB0_9RHOB</name>
<dbReference type="AlphaFoldDB" id="A0A640VPB0"/>
<proteinExistence type="predicted"/>
<dbReference type="SUPFAM" id="SSF159594">
    <property type="entry name" value="XCC0632-like"/>
    <property type="match status" value="1"/>
</dbReference>
<dbReference type="OrthoDB" id="7858211at2"/>
<dbReference type="RefSeq" id="WP_159975381.1">
    <property type="nucleotide sequence ID" value="NZ_BLIV01000002.1"/>
</dbReference>
<evidence type="ECO:0000313" key="4">
    <source>
        <dbReference type="Proteomes" id="UP000436522"/>
    </source>
</evidence>
<keyword evidence="1" id="KW-0732">Signal</keyword>
<gene>
    <name evidence="3" type="ORF">So717_12650</name>
</gene>
<keyword evidence="4" id="KW-1185">Reference proteome</keyword>